<comment type="caution">
    <text evidence="2">The sequence shown here is derived from an EMBL/GenBank/DDBJ whole genome shotgun (WGS) entry which is preliminary data.</text>
</comment>
<accession>A0ABP8MNC3</accession>
<dbReference type="InterPro" id="IPR000073">
    <property type="entry name" value="AB_hydrolase_1"/>
</dbReference>
<sequence length="272" mass="30275">MEQIILKGKVFPEIIYRKTGSGPALLLVHGFPANPLLWREIIPELSSRYTLLMPDFFAVPGSWMVDGHNSMDMLAEGFAAILDNEKVERTVIIGHSMGGYMGLAFAGKYPSRLHGLSLVHSSPVPDDEARAEGRRKTVAILESGGKRLFLNKMVKALFPDEFNDKHPEVYKRQTEEAIAVDDQSLVAFYRAIMERADTRSVVQGLSCPVQYLIGEKDSLANIRKELAQKSLAKTSFVSIFKNAGHMVMLEEPDAVLATLNRFLSYCLAEGQE</sequence>
<dbReference type="Pfam" id="PF00561">
    <property type="entry name" value="Abhydrolase_1"/>
    <property type="match status" value="1"/>
</dbReference>
<dbReference type="SUPFAM" id="SSF53474">
    <property type="entry name" value="alpha/beta-Hydrolases"/>
    <property type="match status" value="1"/>
</dbReference>
<dbReference type="PRINTS" id="PR00412">
    <property type="entry name" value="EPOXHYDRLASE"/>
</dbReference>
<dbReference type="InterPro" id="IPR000639">
    <property type="entry name" value="Epox_hydrolase-like"/>
</dbReference>
<protein>
    <submittedName>
        <fullName evidence="2">Alpha/beta fold hydrolase</fullName>
    </submittedName>
</protein>
<dbReference type="InterPro" id="IPR029058">
    <property type="entry name" value="AB_hydrolase_fold"/>
</dbReference>
<dbReference type="EMBL" id="BAABEZ010000018">
    <property type="protein sequence ID" value="GAA4452725.1"/>
    <property type="molecule type" value="Genomic_DNA"/>
</dbReference>
<feature type="domain" description="AB hydrolase-1" evidence="1">
    <location>
        <begin position="23"/>
        <end position="252"/>
    </location>
</feature>
<dbReference type="GO" id="GO:0016787">
    <property type="term" value="F:hydrolase activity"/>
    <property type="evidence" value="ECO:0007669"/>
    <property type="project" value="UniProtKB-KW"/>
</dbReference>
<evidence type="ECO:0000313" key="3">
    <source>
        <dbReference type="Proteomes" id="UP001501410"/>
    </source>
</evidence>
<keyword evidence="3" id="KW-1185">Reference proteome</keyword>
<name>A0ABP8MNC3_9BACT</name>
<organism evidence="2 3">
    <name type="scientific">Rurimicrobium arvi</name>
    <dbReference type="NCBI Taxonomy" id="2049916"/>
    <lineage>
        <taxon>Bacteria</taxon>
        <taxon>Pseudomonadati</taxon>
        <taxon>Bacteroidota</taxon>
        <taxon>Chitinophagia</taxon>
        <taxon>Chitinophagales</taxon>
        <taxon>Chitinophagaceae</taxon>
        <taxon>Rurimicrobium</taxon>
    </lineage>
</organism>
<gene>
    <name evidence="2" type="ORF">GCM10023092_12050</name>
</gene>
<dbReference type="Gene3D" id="3.40.50.1820">
    <property type="entry name" value="alpha/beta hydrolase"/>
    <property type="match status" value="1"/>
</dbReference>
<dbReference type="RefSeq" id="WP_344823960.1">
    <property type="nucleotide sequence ID" value="NZ_BAABEZ010000018.1"/>
</dbReference>
<proteinExistence type="predicted"/>
<keyword evidence="2" id="KW-0378">Hydrolase</keyword>
<dbReference type="InterPro" id="IPR050266">
    <property type="entry name" value="AB_hydrolase_sf"/>
</dbReference>
<dbReference type="PANTHER" id="PTHR43798">
    <property type="entry name" value="MONOACYLGLYCEROL LIPASE"/>
    <property type="match status" value="1"/>
</dbReference>
<evidence type="ECO:0000313" key="2">
    <source>
        <dbReference type="EMBL" id="GAA4452725.1"/>
    </source>
</evidence>
<evidence type="ECO:0000259" key="1">
    <source>
        <dbReference type="Pfam" id="PF00561"/>
    </source>
</evidence>
<reference evidence="3" key="1">
    <citation type="journal article" date="2019" name="Int. J. Syst. Evol. Microbiol.">
        <title>The Global Catalogue of Microorganisms (GCM) 10K type strain sequencing project: providing services to taxonomists for standard genome sequencing and annotation.</title>
        <authorList>
            <consortium name="The Broad Institute Genomics Platform"/>
            <consortium name="The Broad Institute Genome Sequencing Center for Infectious Disease"/>
            <person name="Wu L."/>
            <person name="Ma J."/>
        </authorList>
    </citation>
    <scope>NUCLEOTIDE SEQUENCE [LARGE SCALE GENOMIC DNA]</scope>
    <source>
        <strain evidence="3">JCM 31921</strain>
    </source>
</reference>
<dbReference type="Proteomes" id="UP001501410">
    <property type="component" value="Unassembled WGS sequence"/>
</dbReference>